<dbReference type="RefSeq" id="WP_235053422.1">
    <property type="nucleotide sequence ID" value="NZ_JAKFHA010000010.1"/>
</dbReference>
<accession>A0AA41U307</accession>
<evidence type="ECO:0000313" key="4">
    <source>
        <dbReference type="Proteomes" id="UP001165378"/>
    </source>
</evidence>
<evidence type="ECO:0008006" key="5">
    <source>
        <dbReference type="Google" id="ProtNLM"/>
    </source>
</evidence>
<keyword evidence="4" id="KW-1185">Reference proteome</keyword>
<keyword evidence="2" id="KW-0732">Signal</keyword>
<proteinExistence type="predicted"/>
<organism evidence="3 4">
    <name type="scientific">Yinghuangia soli</name>
    <dbReference type="NCBI Taxonomy" id="2908204"/>
    <lineage>
        <taxon>Bacteria</taxon>
        <taxon>Bacillati</taxon>
        <taxon>Actinomycetota</taxon>
        <taxon>Actinomycetes</taxon>
        <taxon>Kitasatosporales</taxon>
        <taxon>Streptomycetaceae</taxon>
        <taxon>Yinghuangia</taxon>
    </lineage>
</organism>
<dbReference type="EMBL" id="JAKFHA010000010">
    <property type="protein sequence ID" value="MCF2529217.1"/>
    <property type="molecule type" value="Genomic_DNA"/>
</dbReference>
<dbReference type="Proteomes" id="UP001165378">
    <property type="component" value="Unassembled WGS sequence"/>
</dbReference>
<protein>
    <recommendedName>
        <fullName evidence="5">Lipoprotein</fullName>
    </recommendedName>
</protein>
<dbReference type="AlphaFoldDB" id="A0AA41U307"/>
<dbReference type="PROSITE" id="PS51257">
    <property type="entry name" value="PROKAR_LIPOPROTEIN"/>
    <property type="match status" value="1"/>
</dbReference>
<feature type="region of interest" description="Disordered" evidence="1">
    <location>
        <begin position="31"/>
        <end position="72"/>
    </location>
</feature>
<reference evidence="3" key="1">
    <citation type="submission" date="2022-01" db="EMBL/GenBank/DDBJ databases">
        <title>Genome-Based Taxonomic Classification of the Phylum Actinobacteria.</title>
        <authorList>
            <person name="Gao Y."/>
        </authorList>
    </citation>
    <scope>NUCLEOTIDE SEQUENCE</scope>
    <source>
        <strain evidence="3">KLBMP 8922</strain>
    </source>
</reference>
<evidence type="ECO:0000313" key="3">
    <source>
        <dbReference type="EMBL" id="MCF2529217.1"/>
    </source>
</evidence>
<evidence type="ECO:0000256" key="1">
    <source>
        <dbReference type="SAM" id="MobiDB-lite"/>
    </source>
</evidence>
<comment type="caution">
    <text evidence="3">The sequence shown here is derived from an EMBL/GenBank/DDBJ whole genome shotgun (WGS) entry which is preliminary data.</text>
</comment>
<name>A0AA41U307_9ACTN</name>
<gene>
    <name evidence="3" type="ORF">LZ495_18635</name>
</gene>
<sequence length="147" mass="14794">MRTTTTRTSGRRLAVCAAAVLFVLTACSGGGGDKKGSAQPGGGGAFAPAPASATCQEHQSQDPGADYTSAEEGDTAKVFELLRHYTANGLKPYCDGKGPTALDKTWAELFLGFGADPALIAPELGGNGQPPGEPMEDPEAAEAPAAG</sequence>
<evidence type="ECO:0000256" key="2">
    <source>
        <dbReference type="SAM" id="SignalP"/>
    </source>
</evidence>
<feature type="signal peptide" evidence="2">
    <location>
        <begin position="1"/>
        <end position="28"/>
    </location>
</feature>
<feature type="region of interest" description="Disordered" evidence="1">
    <location>
        <begin position="121"/>
        <end position="147"/>
    </location>
</feature>
<feature type="chain" id="PRO_5041422407" description="Lipoprotein" evidence="2">
    <location>
        <begin position="29"/>
        <end position="147"/>
    </location>
</feature>